<evidence type="ECO:0000313" key="3">
    <source>
        <dbReference type="Proteomes" id="UP001381693"/>
    </source>
</evidence>
<gene>
    <name evidence="2" type="ORF">SK128_000768</name>
</gene>
<proteinExistence type="predicted"/>
<feature type="region of interest" description="Disordered" evidence="1">
    <location>
        <begin position="58"/>
        <end position="89"/>
    </location>
</feature>
<reference evidence="2 3" key="1">
    <citation type="submission" date="2023-11" db="EMBL/GenBank/DDBJ databases">
        <title>Halocaridina rubra genome assembly.</title>
        <authorList>
            <person name="Smith C."/>
        </authorList>
    </citation>
    <scope>NUCLEOTIDE SEQUENCE [LARGE SCALE GENOMIC DNA]</scope>
    <source>
        <strain evidence="2">EP-1</strain>
        <tissue evidence="2">Whole</tissue>
    </source>
</reference>
<organism evidence="2 3">
    <name type="scientific">Halocaridina rubra</name>
    <name type="common">Hawaiian red shrimp</name>
    <dbReference type="NCBI Taxonomy" id="373956"/>
    <lineage>
        <taxon>Eukaryota</taxon>
        <taxon>Metazoa</taxon>
        <taxon>Ecdysozoa</taxon>
        <taxon>Arthropoda</taxon>
        <taxon>Crustacea</taxon>
        <taxon>Multicrustacea</taxon>
        <taxon>Malacostraca</taxon>
        <taxon>Eumalacostraca</taxon>
        <taxon>Eucarida</taxon>
        <taxon>Decapoda</taxon>
        <taxon>Pleocyemata</taxon>
        <taxon>Caridea</taxon>
        <taxon>Atyoidea</taxon>
        <taxon>Atyidae</taxon>
        <taxon>Halocaridina</taxon>
    </lineage>
</organism>
<keyword evidence="3" id="KW-1185">Reference proteome</keyword>
<protein>
    <submittedName>
        <fullName evidence="2">Uncharacterized protein</fullName>
    </submittedName>
</protein>
<accession>A0AAN8X8F1</accession>
<feature type="compositionally biased region" description="Basic and acidic residues" evidence="1">
    <location>
        <begin position="61"/>
        <end position="72"/>
    </location>
</feature>
<dbReference type="AlphaFoldDB" id="A0AAN8X8F1"/>
<feature type="compositionally biased region" description="Polar residues" evidence="1">
    <location>
        <begin position="73"/>
        <end position="89"/>
    </location>
</feature>
<dbReference type="EMBL" id="JAXCGZ010010035">
    <property type="protein sequence ID" value="KAK7075883.1"/>
    <property type="molecule type" value="Genomic_DNA"/>
</dbReference>
<dbReference type="Proteomes" id="UP001381693">
    <property type="component" value="Unassembled WGS sequence"/>
</dbReference>
<evidence type="ECO:0000256" key="1">
    <source>
        <dbReference type="SAM" id="MobiDB-lite"/>
    </source>
</evidence>
<sequence>MPPKHPSSSKASCSEPKWQRKMLTIVDKVKLLDMLKEGKKFVDVGRYFTLILLRGFPGSRRVPEPNYRDKGENTASLDTSYFDSSRFST</sequence>
<evidence type="ECO:0000313" key="2">
    <source>
        <dbReference type="EMBL" id="KAK7075883.1"/>
    </source>
</evidence>
<name>A0AAN8X8F1_HALRR</name>
<comment type="caution">
    <text evidence="2">The sequence shown here is derived from an EMBL/GenBank/DDBJ whole genome shotgun (WGS) entry which is preliminary data.</text>
</comment>